<dbReference type="Proteomes" id="UP000799770">
    <property type="component" value="Unassembled WGS sequence"/>
</dbReference>
<evidence type="ECO:0000313" key="2">
    <source>
        <dbReference type="EMBL" id="KAF2122581.1"/>
    </source>
</evidence>
<dbReference type="InterPro" id="IPR052895">
    <property type="entry name" value="HetReg/Transcr_Mod"/>
</dbReference>
<feature type="domain" description="Heterokaryon incompatibility" evidence="1">
    <location>
        <begin position="3"/>
        <end position="121"/>
    </location>
</feature>
<protein>
    <submittedName>
        <fullName evidence="2">Heterokaryon incompatibility protein-domain-containing protein</fullName>
    </submittedName>
</protein>
<organism evidence="2 3">
    <name type="scientific">Lophiotrema nucula</name>
    <dbReference type="NCBI Taxonomy" id="690887"/>
    <lineage>
        <taxon>Eukaryota</taxon>
        <taxon>Fungi</taxon>
        <taxon>Dikarya</taxon>
        <taxon>Ascomycota</taxon>
        <taxon>Pezizomycotina</taxon>
        <taxon>Dothideomycetes</taxon>
        <taxon>Pleosporomycetidae</taxon>
        <taxon>Pleosporales</taxon>
        <taxon>Lophiotremataceae</taxon>
        <taxon>Lophiotrema</taxon>
    </lineage>
</organism>
<keyword evidence="3" id="KW-1185">Reference proteome</keyword>
<gene>
    <name evidence="2" type="ORF">BDV96DRAFT_2449</name>
</gene>
<dbReference type="AlphaFoldDB" id="A0A6A5ZWD6"/>
<reference evidence="2" key="1">
    <citation type="journal article" date="2020" name="Stud. Mycol.">
        <title>101 Dothideomycetes genomes: a test case for predicting lifestyles and emergence of pathogens.</title>
        <authorList>
            <person name="Haridas S."/>
            <person name="Albert R."/>
            <person name="Binder M."/>
            <person name="Bloem J."/>
            <person name="Labutti K."/>
            <person name="Salamov A."/>
            <person name="Andreopoulos B."/>
            <person name="Baker S."/>
            <person name="Barry K."/>
            <person name="Bills G."/>
            <person name="Bluhm B."/>
            <person name="Cannon C."/>
            <person name="Castanera R."/>
            <person name="Culley D."/>
            <person name="Daum C."/>
            <person name="Ezra D."/>
            <person name="Gonzalez J."/>
            <person name="Henrissat B."/>
            <person name="Kuo A."/>
            <person name="Liang C."/>
            <person name="Lipzen A."/>
            <person name="Lutzoni F."/>
            <person name="Magnuson J."/>
            <person name="Mondo S."/>
            <person name="Nolan M."/>
            <person name="Ohm R."/>
            <person name="Pangilinan J."/>
            <person name="Park H.-J."/>
            <person name="Ramirez L."/>
            <person name="Alfaro M."/>
            <person name="Sun H."/>
            <person name="Tritt A."/>
            <person name="Yoshinaga Y."/>
            <person name="Zwiers L.-H."/>
            <person name="Turgeon B."/>
            <person name="Goodwin S."/>
            <person name="Spatafora J."/>
            <person name="Crous P."/>
            <person name="Grigoriev I."/>
        </authorList>
    </citation>
    <scope>NUCLEOTIDE SEQUENCE</scope>
    <source>
        <strain evidence="2">CBS 627.86</strain>
    </source>
</reference>
<accession>A0A6A5ZWD6</accession>
<evidence type="ECO:0000313" key="3">
    <source>
        <dbReference type="Proteomes" id="UP000799770"/>
    </source>
</evidence>
<name>A0A6A5ZWD6_9PLEO</name>
<proteinExistence type="predicted"/>
<dbReference type="Pfam" id="PF06985">
    <property type="entry name" value="HET"/>
    <property type="match status" value="1"/>
</dbReference>
<dbReference type="PANTHER" id="PTHR24148">
    <property type="entry name" value="ANKYRIN REPEAT DOMAIN-CONTAINING PROTEIN 39 HOMOLOG-RELATED"/>
    <property type="match status" value="1"/>
</dbReference>
<dbReference type="PANTHER" id="PTHR24148:SF73">
    <property type="entry name" value="HET DOMAIN PROTEIN (AFU_ORTHOLOGUE AFUA_8G01020)"/>
    <property type="match status" value="1"/>
</dbReference>
<sequence>MPLLWVDAICINQTSISERSHQVNLMRDIYQRSQETSVWLGSSLKSDRIDPDINPGAADTDAFRLIRHFWADRHCHDLSCFEKRMFKRLIYDESADFTAIWNSFEAFTTHSWWTRLWTVQEVVLPRKVIFYCGASKITMREVVAARQIIILHSTSCCRAAFDLLPKAKVRQIGYFFFRLDVIRSCLQPRLLNSLEIPRPVDFDTILRRFNNRVCKDPRDKIYGLLGLVRDVTETRILSDYSLAPFDVYIEAMRRILEISEGQLRTLTGLGLSSEAHNLGLLPSWTRNFALHHADWLNEKELHRLSSQVLYRACGSRRSNDYRLSRIDGRFLRLQGICVGRLQRILSNPECDPAVAPEVVRTLHHWAGQCRGQEDSGGSVSTEPFWRTVTANASVSKSKAMTKSEDGHKKGRGQIAQQYRDRDYLSFLSTNDSWELLPEKDLYYLCKHGKHHLNEPNDRTSTDFSQFIFPISVAISGRCMFKSTTGDLGLCYPEAREGDEIWVLYGSNVPFLLRRLSDASAKVPVHRFVSECFYDGVMYGEALGNPFYSRSDVILR</sequence>
<evidence type="ECO:0000259" key="1">
    <source>
        <dbReference type="Pfam" id="PF06985"/>
    </source>
</evidence>
<dbReference type="EMBL" id="ML977310">
    <property type="protein sequence ID" value="KAF2122581.1"/>
    <property type="molecule type" value="Genomic_DNA"/>
</dbReference>
<dbReference type="OrthoDB" id="2157530at2759"/>
<dbReference type="InterPro" id="IPR010730">
    <property type="entry name" value="HET"/>
</dbReference>